<dbReference type="Gene3D" id="1.10.240.10">
    <property type="entry name" value="Tyrosyl-Transfer RNA Synthetase"/>
    <property type="match status" value="1"/>
</dbReference>
<reference evidence="10" key="1">
    <citation type="journal article" date="2015" name="ISME J.">
        <title>Aquifer environment selects for microbial species cohorts in sediment and groundwater.</title>
        <authorList>
            <person name="Hug L.A."/>
            <person name="Thomas B.C."/>
            <person name="Brown C.T."/>
            <person name="Frischkorn K.R."/>
            <person name="Williams K.H."/>
            <person name="Tringe S.G."/>
            <person name="Banfield J.F."/>
        </authorList>
    </citation>
    <scope>NUCLEOTIDE SEQUENCE</scope>
</reference>
<evidence type="ECO:0000256" key="2">
    <source>
        <dbReference type="ARBA" id="ARBA00022598"/>
    </source>
</evidence>
<keyword evidence="8" id="KW-0963">Cytoplasm</keyword>
<evidence type="ECO:0000256" key="9">
    <source>
        <dbReference type="RuleBase" id="RU363036"/>
    </source>
</evidence>
<dbReference type="AlphaFoldDB" id="A0A0H4TCT1"/>
<dbReference type="InterPro" id="IPR050203">
    <property type="entry name" value="Trp-tRNA_synthetase"/>
</dbReference>
<dbReference type="NCBIfam" id="TIGR00233">
    <property type="entry name" value="trpS"/>
    <property type="match status" value="1"/>
</dbReference>
<keyword evidence="2 8" id="KW-0436">Ligase</keyword>
<feature type="binding site" evidence="8">
    <location>
        <begin position="144"/>
        <end position="146"/>
    </location>
    <ligand>
        <name>ATP</name>
        <dbReference type="ChEBI" id="CHEBI:30616"/>
    </ligand>
</feature>
<feature type="binding site" evidence="8">
    <location>
        <begin position="9"/>
        <end position="11"/>
    </location>
    <ligand>
        <name>ATP</name>
        <dbReference type="ChEBI" id="CHEBI:30616"/>
    </ligand>
</feature>
<comment type="subunit">
    <text evidence="8">Homodimer.</text>
</comment>
<dbReference type="GO" id="GO:0005524">
    <property type="term" value="F:ATP binding"/>
    <property type="evidence" value="ECO:0007669"/>
    <property type="project" value="UniProtKB-UniRule"/>
</dbReference>
<evidence type="ECO:0000256" key="7">
    <source>
        <dbReference type="ARBA" id="ARBA00049929"/>
    </source>
</evidence>
<evidence type="ECO:0000256" key="8">
    <source>
        <dbReference type="HAMAP-Rule" id="MF_00140"/>
    </source>
</evidence>
<feature type="short sequence motif" description="'HIGH' region" evidence="8">
    <location>
        <begin position="10"/>
        <end position="18"/>
    </location>
</feature>
<comment type="subcellular location">
    <subcellularLocation>
        <location evidence="8">Cytoplasm</location>
    </subcellularLocation>
</comment>
<dbReference type="InterPro" id="IPR014729">
    <property type="entry name" value="Rossmann-like_a/b/a_fold"/>
</dbReference>
<dbReference type="PROSITE" id="PS00178">
    <property type="entry name" value="AA_TRNA_LIGASE_I"/>
    <property type="match status" value="1"/>
</dbReference>
<evidence type="ECO:0000256" key="6">
    <source>
        <dbReference type="ARBA" id="ARBA00023146"/>
    </source>
</evidence>
<feature type="binding site" evidence="8">
    <location>
        <position position="183"/>
    </location>
    <ligand>
        <name>ATP</name>
        <dbReference type="ChEBI" id="CHEBI:30616"/>
    </ligand>
</feature>
<sequence length="334" mass="37325">MARVFSGIQPSGELHIGNYLGAVQRWVALQSQYQCFICIVDYHAVTQDYDASMLETRTLDMATSLLAAGIDPERTVLFVQSHVLEHTELAWVFTSVTPVGELERMTQFKDKSQRQESVLAGLLNYPVLQAADVLLYKADTVPVGEDQVQHVELMREIARKWNARYGEGFFPEPQALVGEAKRIVGLDGQAKMSKSLGNTIGVLDEPEAIWQQLRPAMTDPARVTRKDPGNPDICNIYDLHQHFSPQKTVEEVAHKCRTAGWGCLDCKRVLADNIANAFKPIRERAAELKKRPEQVRDILAAGAAKAREVAQETMRGVRERMGLLAARAEAMVDR</sequence>
<comment type="similarity">
    <text evidence="1 8 9">Belongs to the class-I aminoacyl-tRNA synthetase family.</text>
</comment>
<dbReference type="Gene3D" id="3.40.50.620">
    <property type="entry name" value="HUPs"/>
    <property type="match status" value="1"/>
</dbReference>
<dbReference type="PANTHER" id="PTHR43766:SF1">
    <property type="entry name" value="TRYPTOPHAN--TRNA LIGASE, MITOCHONDRIAL"/>
    <property type="match status" value="1"/>
</dbReference>
<dbReference type="InterPro" id="IPR024109">
    <property type="entry name" value="Trp-tRNA-ligase_bac-type"/>
</dbReference>
<dbReference type="PRINTS" id="PR01039">
    <property type="entry name" value="TRNASYNTHTRP"/>
</dbReference>
<dbReference type="EMBL" id="KT007046">
    <property type="protein sequence ID" value="AKQ04695.1"/>
    <property type="molecule type" value="Genomic_DNA"/>
</dbReference>
<dbReference type="FunFam" id="1.10.240.10:FF:000005">
    <property type="entry name" value="Tryptophan--tRNA ligase"/>
    <property type="match status" value="1"/>
</dbReference>
<keyword evidence="5 8" id="KW-0648">Protein biosynthesis</keyword>
<protein>
    <recommendedName>
        <fullName evidence="8">Tryptophan--tRNA ligase</fullName>
        <ecNumber evidence="8">6.1.1.2</ecNumber>
    </recommendedName>
    <alternativeName>
        <fullName evidence="8">Tryptophanyl-tRNA synthetase</fullName>
        <shortName evidence="8">TrpRS</shortName>
    </alternativeName>
</protein>
<evidence type="ECO:0000256" key="3">
    <source>
        <dbReference type="ARBA" id="ARBA00022741"/>
    </source>
</evidence>
<feature type="binding site" evidence="8">
    <location>
        <begin position="191"/>
        <end position="195"/>
    </location>
    <ligand>
        <name>ATP</name>
        <dbReference type="ChEBI" id="CHEBI:30616"/>
    </ligand>
</feature>
<dbReference type="CDD" id="cd00806">
    <property type="entry name" value="TrpRS_core"/>
    <property type="match status" value="1"/>
</dbReference>
<dbReference type="GO" id="GO:0006436">
    <property type="term" value="P:tryptophanyl-tRNA aminoacylation"/>
    <property type="evidence" value="ECO:0007669"/>
    <property type="project" value="UniProtKB-UniRule"/>
</dbReference>
<keyword evidence="3 8" id="KW-0547">Nucleotide-binding</keyword>
<dbReference type="InterPro" id="IPR002305">
    <property type="entry name" value="aa-tRNA-synth_Ic"/>
</dbReference>
<evidence type="ECO:0000313" key="10">
    <source>
        <dbReference type="EMBL" id="AKQ04695.1"/>
    </source>
</evidence>
<evidence type="ECO:0000256" key="1">
    <source>
        <dbReference type="ARBA" id="ARBA00005594"/>
    </source>
</evidence>
<organism evidence="10">
    <name type="scientific">uncultured Gemmatimonadetes bacterium Rifle_16ft_4_minimus_7</name>
    <dbReference type="NCBI Taxonomy" id="1665098"/>
    <lineage>
        <taxon>Bacteria</taxon>
        <taxon>Pseudomonadati</taxon>
        <taxon>Gemmatimonadota</taxon>
        <taxon>environmental samples</taxon>
    </lineage>
</organism>
<evidence type="ECO:0000256" key="5">
    <source>
        <dbReference type="ARBA" id="ARBA00022917"/>
    </source>
</evidence>
<dbReference type="PANTHER" id="PTHR43766">
    <property type="entry name" value="TRYPTOPHAN--TRNA LIGASE, MITOCHONDRIAL"/>
    <property type="match status" value="1"/>
</dbReference>
<dbReference type="HAMAP" id="MF_00140_B">
    <property type="entry name" value="Trp_tRNA_synth_B"/>
    <property type="match status" value="1"/>
</dbReference>
<feature type="short sequence motif" description="'KMSKS' region" evidence="8">
    <location>
        <begin position="191"/>
        <end position="195"/>
    </location>
</feature>
<dbReference type="EC" id="6.1.1.2" evidence="8"/>
<feature type="binding site" evidence="8">
    <location>
        <begin position="17"/>
        <end position="18"/>
    </location>
    <ligand>
        <name>ATP</name>
        <dbReference type="ChEBI" id="CHEBI:30616"/>
    </ligand>
</feature>
<evidence type="ECO:0000256" key="4">
    <source>
        <dbReference type="ARBA" id="ARBA00022840"/>
    </source>
</evidence>
<accession>A0A0H4TCT1</accession>
<gene>
    <name evidence="8 10" type="primary">trpS</name>
</gene>
<dbReference type="SUPFAM" id="SSF52374">
    <property type="entry name" value="Nucleotidylyl transferase"/>
    <property type="match status" value="1"/>
</dbReference>
<dbReference type="GO" id="GO:0005829">
    <property type="term" value="C:cytosol"/>
    <property type="evidence" value="ECO:0007669"/>
    <property type="project" value="TreeGrafter"/>
</dbReference>
<dbReference type="GO" id="GO:0004830">
    <property type="term" value="F:tryptophan-tRNA ligase activity"/>
    <property type="evidence" value="ECO:0007669"/>
    <property type="project" value="UniProtKB-UniRule"/>
</dbReference>
<keyword evidence="4 8" id="KW-0067">ATP-binding</keyword>
<dbReference type="InterPro" id="IPR002306">
    <property type="entry name" value="Trp-tRNA-ligase"/>
</dbReference>
<dbReference type="Pfam" id="PF00579">
    <property type="entry name" value="tRNA-synt_1b"/>
    <property type="match status" value="1"/>
</dbReference>
<name>A0A0H4TCT1_9BACT</name>
<dbReference type="InterPro" id="IPR001412">
    <property type="entry name" value="aa-tRNA-synth_I_CS"/>
</dbReference>
<keyword evidence="6 8" id="KW-0030">Aminoacyl-tRNA synthetase</keyword>
<comment type="function">
    <text evidence="8">Catalyzes the attachment of tryptophan to tRNA(Trp).</text>
</comment>
<feature type="binding site" evidence="8">
    <location>
        <position position="132"/>
    </location>
    <ligand>
        <name>L-tryptophan</name>
        <dbReference type="ChEBI" id="CHEBI:57912"/>
    </ligand>
</feature>
<comment type="catalytic activity">
    <reaction evidence="7 8">
        <text>tRNA(Trp) + L-tryptophan + ATP = L-tryptophyl-tRNA(Trp) + AMP + diphosphate + H(+)</text>
        <dbReference type="Rhea" id="RHEA:24080"/>
        <dbReference type="Rhea" id="RHEA-COMP:9671"/>
        <dbReference type="Rhea" id="RHEA-COMP:9705"/>
        <dbReference type="ChEBI" id="CHEBI:15378"/>
        <dbReference type="ChEBI" id="CHEBI:30616"/>
        <dbReference type="ChEBI" id="CHEBI:33019"/>
        <dbReference type="ChEBI" id="CHEBI:57912"/>
        <dbReference type="ChEBI" id="CHEBI:78442"/>
        <dbReference type="ChEBI" id="CHEBI:78535"/>
        <dbReference type="ChEBI" id="CHEBI:456215"/>
        <dbReference type="EC" id="6.1.1.2"/>
    </reaction>
</comment>
<proteinExistence type="inferred from homology"/>